<gene>
    <name evidence="8" type="primary">cmk</name>
    <name evidence="10" type="ORF">MAMA39_05950</name>
</gene>
<keyword evidence="11" id="KW-1185">Reference proteome</keyword>
<accession>A0A292IJI1</accession>
<evidence type="ECO:0000256" key="4">
    <source>
        <dbReference type="ARBA" id="ARBA00022777"/>
    </source>
</evidence>
<evidence type="ECO:0000256" key="2">
    <source>
        <dbReference type="ARBA" id="ARBA00022679"/>
    </source>
</evidence>
<dbReference type="GO" id="GO:0036430">
    <property type="term" value="F:CMP kinase activity"/>
    <property type="evidence" value="ECO:0007669"/>
    <property type="project" value="RHEA"/>
</dbReference>
<dbReference type="GO" id="GO:0036431">
    <property type="term" value="F:dCMP kinase activity"/>
    <property type="evidence" value="ECO:0007669"/>
    <property type="project" value="InterPro"/>
</dbReference>
<keyword evidence="2 8" id="KW-0808">Transferase</keyword>
<evidence type="ECO:0000256" key="6">
    <source>
        <dbReference type="ARBA" id="ARBA00047615"/>
    </source>
</evidence>
<dbReference type="AlphaFoldDB" id="A0A292IJI1"/>
<feature type="domain" description="Cytidylate kinase" evidence="9">
    <location>
        <begin position="4"/>
        <end position="202"/>
    </location>
</feature>
<evidence type="ECO:0000313" key="11">
    <source>
        <dbReference type="Proteomes" id="UP000261764"/>
    </source>
</evidence>
<dbReference type="EMBL" id="HG937516">
    <property type="protein sequence ID" value="CDN40712.1"/>
    <property type="molecule type" value="Genomic_DNA"/>
</dbReference>
<dbReference type="Pfam" id="PF02224">
    <property type="entry name" value="Cytidylate_kin"/>
    <property type="match status" value="1"/>
</dbReference>
<evidence type="ECO:0000256" key="5">
    <source>
        <dbReference type="ARBA" id="ARBA00022840"/>
    </source>
</evidence>
<dbReference type="HAMAP" id="MF_00238">
    <property type="entry name" value="Cytidyl_kinase_type1"/>
    <property type="match status" value="1"/>
</dbReference>
<keyword evidence="4 8" id="KW-0418">Kinase</keyword>
<comment type="catalytic activity">
    <reaction evidence="7 8">
        <text>CMP + ATP = CDP + ADP</text>
        <dbReference type="Rhea" id="RHEA:11600"/>
        <dbReference type="ChEBI" id="CHEBI:30616"/>
        <dbReference type="ChEBI" id="CHEBI:58069"/>
        <dbReference type="ChEBI" id="CHEBI:60377"/>
        <dbReference type="ChEBI" id="CHEBI:456216"/>
        <dbReference type="EC" id="2.7.4.25"/>
    </reaction>
</comment>
<dbReference type="InterPro" id="IPR027417">
    <property type="entry name" value="P-loop_NTPase"/>
</dbReference>
<evidence type="ECO:0000256" key="8">
    <source>
        <dbReference type="HAMAP-Rule" id="MF_00238"/>
    </source>
</evidence>
<dbReference type="GO" id="GO:0005737">
    <property type="term" value="C:cytoplasm"/>
    <property type="evidence" value="ECO:0007669"/>
    <property type="project" value="UniProtKB-SubCell"/>
</dbReference>
<dbReference type="InterPro" id="IPR003136">
    <property type="entry name" value="Cytidylate_kin"/>
</dbReference>
<comment type="similarity">
    <text evidence="1 8">Belongs to the cytidylate kinase family. Type 1 subfamily.</text>
</comment>
<keyword evidence="3 8" id="KW-0547">Nucleotide-binding</keyword>
<dbReference type="KEGG" id="mamp:MAMA39_05950"/>
<dbReference type="InterPro" id="IPR011994">
    <property type="entry name" value="Cytidylate_kinase_dom"/>
</dbReference>
<name>A0A292IJI1_9MOLU</name>
<evidence type="ECO:0000259" key="9">
    <source>
        <dbReference type="Pfam" id="PF02224"/>
    </source>
</evidence>
<evidence type="ECO:0000256" key="7">
    <source>
        <dbReference type="ARBA" id="ARBA00048478"/>
    </source>
</evidence>
<keyword evidence="5 8" id="KW-0067">ATP-binding</keyword>
<dbReference type="SUPFAM" id="SSF52540">
    <property type="entry name" value="P-loop containing nucleoside triphosphate hydrolases"/>
    <property type="match status" value="1"/>
</dbReference>
<evidence type="ECO:0000256" key="1">
    <source>
        <dbReference type="ARBA" id="ARBA00009427"/>
    </source>
</evidence>
<dbReference type="GO" id="GO:0006220">
    <property type="term" value="P:pyrimidine nucleotide metabolic process"/>
    <property type="evidence" value="ECO:0007669"/>
    <property type="project" value="UniProtKB-UniRule"/>
</dbReference>
<organism evidence="10 11">
    <name type="scientific">Mycoplasma amphoriforme A39</name>
    <dbReference type="NCBI Taxonomy" id="572419"/>
    <lineage>
        <taxon>Bacteria</taxon>
        <taxon>Bacillati</taxon>
        <taxon>Mycoplasmatota</taxon>
        <taxon>Mollicutes</taxon>
        <taxon>Mycoplasmataceae</taxon>
        <taxon>Mycoplasma</taxon>
    </lineage>
</organism>
<comment type="subcellular location">
    <subcellularLocation>
        <location evidence="8">Cytoplasm</location>
    </subcellularLocation>
</comment>
<sequence length="213" mass="24125">MFQIAIDGPSASGKTTIGQSVAKKLNFVFLSTGMVYRAIAYLHYHENLSFAALLTQIPKRVKLEDNCVLIDHMNYGNLLQSEQVSKWTSAIATNQLIRQIAVKMQQAFAVNQNIIMDGRDVCSVVLPRANLKIFIDADVKIRAQRRLVQLNLPNQKLPEIINDLTQRDQQDATREIAPLKRDETARILDTSNLTIEQCVMIIENWYVSLLGKK</sequence>
<reference evidence="10 11" key="1">
    <citation type="journal article" date="2015" name="Clin. Infect. Dis.">
        <title>Genomic Investigations unmask Mycoplasma amphoriforme, a new respiratory pathogen.</title>
        <authorList>
            <person name="Gillespie S.H."/>
            <person name="Ling C.L."/>
            <person name="Oravcova K."/>
            <person name="Pinheiro M."/>
            <person name="Wells L."/>
            <person name="Bryant J.M."/>
            <person name="McHugh T.D."/>
            <person name="Bebear C."/>
            <person name="Webster D."/>
            <person name="Harris S.R."/>
            <person name="Seth-Smith H.M."/>
            <person name="Thomson N.R."/>
        </authorList>
    </citation>
    <scope>NUCLEOTIDE SEQUENCE [LARGE SCALE GENOMIC DNA]</scope>
    <source>
        <strain evidence="10 11">A39</strain>
    </source>
</reference>
<dbReference type="EC" id="2.7.4.25" evidence="8"/>
<dbReference type="NCBIfam" id="TIGR00017">
    <property type="entry name" value="cmk"/>
    <property type="match status" value="1"/>
</dbReference>
<comment type="catalytic activity">
    <reaction evidence="6 8">
        <text>dCMP + ATP = dCDP + ADP</text>
        <dbReference type="Rhea" id="RHEA:25094"/>
        <dbReference type="ChEBI" id="CHEBI:30616"/>
        <dbReference type="ChEBI" id="CHEBI:57566"/>
        <dbReference type="ChEBI" id="CHEBI:58593"/>
        <dbReference type="ChEBI" id="CHEBI:456216"/>
        <dbReference type="EC" id="2.7.4.25"/>
    </reaction>
</comment>
<protein>
    <recommendedName>
        <fullName evidence="8">Cytidylate kinase</fullName>
        <shortName evidence="8">CK</shortName>
        <ecNumber evidence="8">2.7.4.25</ecNumber>
    </recommendedName>
    <alternativeName>
        <fullName evidence="8">Cytidine monophosphate kinase</fullName>
        <shortName evidence="8">CMP kinase</shortName>
    </alternativeName>
</protein>
<feature type="binding site" evidence="8">
    <location>
        <begin position="8"/>
        <end position="16"/>
    </location>
    <ligand>
        <name>ATP</name>
        <dbReference type="ChEBI" id="CHEBI:30616"/>
    </ligand>
</feature>
<evidence type="ECO:0000256" key="3">
    <source>
        <dbReference type="ARBA" id="ARBA00022741"/>
    </source>
</evidence>
<proteinExistence type="inferred from homology"/>
<dbReference type="CDD" id="cd02020">
    <property type="entry name" value="CMPK"/>
    <property type="match status" value="1"/>
</dbReference>
<dbReference type="Proteomes" id="UP000261764">
    <property type="component" value="Chromosome I"/>
</dbReference>
<dbReference type="Gene3D" id="3.40.50.300">
    <property type="entry name" value="P-loop containing nucleotide triphosphate hydrolases"/>
    <property type="match status" value="1"/>
</dbReference>
<dbReference type="GO" id="GO:0005524">
    <property type="term" value="F:ATP binding"/>
    <property type="evidence" value="ECO:0007669"/>
    <property type="project" value="UniProtKB-UniRule"/>
</dbReference>
<keyword evidence="8" id="KW-0963">Cytoplasm</keyword>
<evidence type="ECO:0000313" key="10">
    <source>
        <dbReference type="EMBL" id="CDN40712.1"/>
    </source>
</evidence>